<dbReference type="Gene3D" id="3.40.630.30">
    <property type="match status" value="1"/>
</dbReference>
<accession>A0A1R4JTT4</accession>
<dbReference type="STRING" id="1255658.FM114_09460"/>
<proteinExistence type="predicted"/>
<dbReference type="PROSITE" id="PS51186">
    <property type="entry name" value="GNAT"/>
    <property type="match status" value="1"/>
</dbReference>
<organism evidence="2 3">
    <name type="scientific">Luteococcus japonicus LSP_Lj1</name>
    <dbReference type="NCBI Taxonomy" id="1255658"/>
    <lineage>
        <taxon>Bacteria</taxon>
        <taxon>Bacillati</taxon>
        <taxon>Actinomycetota</taxon>
        <taxon>Actinomycetes</taxon>
        <taxon>Propionibacteriales</taxon>
        <taxon>Propionibacteriaceae</taxon>
        <taxon>Luteococcus</taxon>
    </lineage>
</organism>
<dbReference type="RefSeq" id="WP_094764904.1">
    <property type="nucleotide sequence ID" value="NZ_FUKQ01000035.1"/>
</dbReference>
<dbReference type="SUPFAM" id="SSF55729">
    <property type="entry name" value="Acyl-CoA N-acyltransferases (Nat)"/>
    <property type="match status" value="1"/>
</dbReference>
<evidence type="ECO:0000259" key="1">
    <source>
        <dbReference type="PROSITE" id="PS51186"/>
    </source>
</evidence>
<name>A0A1R4JTT4_9ACTN</name>
<dbReference type="EMBL" id="FUKQ01000035">
    <property type="protein sequence ID" value="SJN35314.1"/>
    <property type="molecule type" value="Genomic_DNA"/>
</dbReference>
<evidence type="ECO:0000313" key="3">
    <source>
        <dbReference type="Proteomes" id="UP000188342"/>
    </source>
</evidence>
<feature type="domain" description="N-acetyltransferase" evidence="1">
    <location>
        <begin position="15"/>
        <end position="171"/>
    </location>
</feature>
<dbReference type="AlphaFoldDB" id="A0A1R4JTT4"/>
<dbReference type="InterPro" id="IPR000182">
    <property type="entry name" value="GNAT_dom"/>
</dbReference>
<dbReference type="OrthoDB" id="5243635at2"/>
<keyword evidence="3" id="KW-1185">Reference proteome</keyword>
<gene>
    <name evidence="2" type="ORF">FM114_09460</name>
</gene>
<dbReference type="GO" id="GO:0016747">
    <property type="term" value="F:acyltransferase activity, transferring groups other than amino-acyl groups"/>
    <property type="evidence" value="ECO:0007669"/>
    <property type="project" value="InterPro"/>
</dbReference>
<protein>
    <submittedName>
        <fullName evidence="2">GCN5-related N-acetyltransferase</fullName>
    </submittedName>
</protein>
<evidence type="ECO:0000313" key="2">
    <source>
        <dbReference type="EMBL" id="SJN35314.1"/>
    </source>
</evidence>
<keyword evidence="2" id="KW-0808">Transferase</keyword>
<reference evidence="2 3" key="1">
    <citation type="submission" date="2017-02" db="EMBL/GenBank/DDBJ databases">
        <authorList>
            <person name="Peterson S.W."/>
        </authorList>
    </citation>
    <scope>NUCLEOTIDE SEQUENCE [LARGE SCALE GENOMIC DNA]</scope>
    <source>
        <strain evidence="2 3">LSP_Lj1</strain>
    </source>
</reference>
<dbReference type="Pfam" id="PF00583">
    <property type="entry name" value="Acetyltransf_1"/>
    <property type="match status" value="1"/>
</dbReference>
<sequence length="173" mass="19226">MSKTPYRIKRAEHPVEIEGAVRAVAQAWQESFADLLPAEVLEARGREGVVQRRAMEWALASQEGSWFWILMDSRDQRVVGTACALPARDDDAPEILELVTLYITDEVKGSGAAAAILEMAIGDMDAYLWVLEGNDRAIAFYRKHGFELDGASRSRDDLCGATELRMVRHSTGD</sequence>
<dbReference type="InterPro" id="IPR016181">
    <property type="entry name" value="Acyl_CoA_acyltransferase"/>
</dbReference>
<dbReference type="Proteomes" id="UP000188342">
    <property type="component" value="Unassembled WGS sequence"/>
</dbReference>